<reference evidence="3" key="1">
    <citation type="submission" date="2016-10" db="EMBL/GenBank/DDBJ databases">
        <authorList>
            <person name="Varghese N."/>
            <person name="Submissions S."/>
        </authorList>
    </citation>
    <scope>NUCLEOTIDE SEQUENCE [LARGE SCALE GENOMIC DNA]</scope>
    <source>
        <strain evidence="3">DSM 20632</strain>
    </source>
</reference>
<dbReference type="Proteomes" id="UP000199350">
    <property type="component" value="Chromosome I"/>
</dbReference>
<dbReference type="EMBL" id="LT629700">
    <property type="protein sequence ID" value="SDL58275.1"/>
    <property type="molecule type" value="Genomic_DNA"/>
</dbReference>
<accession>A0A1G9L9P0</accession>
<protein>
    <submittedName>
        <fullName evidence="2">Uncharacterized protein</fullName>
    </submittedName>
</protein>
<proteinExistence type="predicted"/>
<evidence type="ECO:0000313" key="3">
    <source>
        <dbReference type="Proteomes" id="UP000199350"/>
    </source>
</evidence>
<feature type="region of interest" description="Disordered" evidence="1">
    <location>
        <begin position="143"/>
        <end position="216"/>
    </location>
</feature>
<evidence type="ECO:0000256" key="1">
    <source>
        <dbReference type="SAM" id="MobiDB-lite"/>
    </source>
</evidence>
<dbReference type="AlphaFoldDB" id="A0A1G9L9P0"/>
<gene>
    <name evidence="2" type="ORF">SAMN04488535_0060</name>
</gene>
<feature type="compositionally biased region" description="Basic residues" evidence="1">
    <location>
        <begin position="178"/>
        <end position="194"/>
    </location>
</feature>
<name>A0A1G9L9P0_9CORY</name>
<sequence length="216" mass="23783">MRTIRGDRPEATGGSHPAFNSALRTSHNIRLMVFFAVYGSRPSKNPQCGLTVRHQRARTPQCGLPTRYALWTDSAHRAHHGALRLQKSALRTFHKRMLIVAQDRLSSCGSTVSRKLRIADFELDTPYIFAPLKASSSGLLLAGSDQHVRPGGPGGPGSPEPRERRQAKASGRWGRAAARPRARWCPRASGRPRRAPPQPRGGACCRSRSMRRGRPG</sequence>
<keyword evidence="3" id="KW-1185">Reference proteome</keyword>
<evidence type="ECO:0000313" key="2">
    <source>
        <dbReference type="EMBL" id="SDL58275.1"/>
    </source>
</evidence>
<organism evidence="2 3">
    <name type="scientific">Corynebacterium mycetoides</name>
    <dbReference type="NCBI Taxonomy" id="38302"/>
    <lineage>
        <taxon>Bacteria</taxon>
        <taxon>Bacillati</taxon>
        <taxon>Actinomycetota</taxon>
        <taxon>Actinomycetes</taxon>
        <taxon>Mycobacteriales</taxon>
        <taxon>Corynebacteriaceae</taxon>
        <taxon>Corynebacterium</taxon>
    </lineage>
</organism>